<dbReference type="InterPro" id="IPR013328">
    <property type="entry name" value="6PGD_dom2"/>
</dbReference>
<dbReference type="SUPFAM" id="SSF48179">
    <property type="entry name" value="6-phosphogluconate dehydrogenase C-terminal domain-like"/>
    <property type="match status" value="1"/>
</dbReference>
<evidence type="ECO:0000256" key="1">
    <source>
        <dbReference type="ARBA" id="ARBA00004994"/>
    </source>
</evidence>
<evidence type="ECO:0000256" key="9">
    <source>
        <dbReference type="ARBA" id="ARBA00048793"/>
    </source>
</evidence>
<dbReference type="Gene3D" id="1.10.1040.10">
    <property type="entry name" value="N-(1-d-carboxylethyl)-l-norvaline Dehydrogenase, domain 2"/>
    <property type="match status" value="1"/>
</dbReference>
<keyword evidence="14" id="KW-1185">Reference proteome</keyword>
<dbReference type="GO" id="GO:0008677">
    <property type="term" value="F:2-dehydropantoate 2-reductase activity"/>
    <property type="evidence" value="ECO:0007669"/>
    <property type="project" value="UniProtKB-EC"/>
</dbReference>
<dbReference type="Pfam" id="PF08546">
    <property type="entry name" value="ApbA_C"/>
    <property type="match status" value="1"/>
</dbReference>
<keyword evidence="6 10" id="KW-0521">NADP</keyword>
<dbReference type="PANTHER" id="PTHR21708:SF26">
    <property type="entry name" value="2-DEHYDROPANTOATE 2-REDUCTASE"/>
    <property type="match status" value="1"/>
</dbReference>
<comment type="pathway">
    <text evidence="1 10">Cofactor biosynthesis; (R)-pantothenate biosynthesis; (R)-pantoate from 3-methyl-2-oxobutanoate: step 2/2.</text>
</comment>
<dbReference type="AlphaFoldDB" id="A0A0X1T7F2"/>
<dbReference type="InterPro" id="IPR003710">
    <property type="entry name" value="ApbA"/>
</dbReference>
<dbReference type="Pfam" id="PF02558">
    <property type="entry name" value="ApbA"/>
    <property type="match status" value="1"/>
</dbReference>
<evidence type="ECO:0000313" key="13">
    <source>
        <dbReference type="EMBL" id="AMB88035.1"/>
    </source>
</evidence>
<dbReference type="InterPro" id="IPR008927">
    <property type="entry name" value="6-PGluconate_DH-like_C_sf"/>
</dbReference>
<evidence type="ECO:0000256" key="7">
    <source>
        <dbReference type="ARBA" id="ARBA00023002"/>
    </source>
</evidence>
<evidence type="ECO:0000256" key="8">
    <source>
        <dbReference type="ARBA" id="ARBA00032024"/>
    </source>
</evidence>
<dbReference type="FunFam" id="1.10.1040.10:FF:000017">
    <property type="entry name" value="2-dehydropantoate 2-reductase"/>
    <property type="match status" value="1"/>
</dbReference>
<organism evidence="13 14">
    <name type="scientific">Pseudomonas agarici</name>
    <dbReference type="NCBI Taxonomy" id="46677"/>
    <lineage>
        <taxon>Bacteria</taxon>
        <taxon>Pseudomonadati</taxon>
        <taxon>Pseudomonadota</taxon>
        <taxon>Gammaproteobacteria</taxon>
        <taxon>Pseudomonadales</taxon>
        <taxon>Pseudomonadaceae</taxon>
        <taxon>Pseudomonas</taxon>
    </lineage>
</organism>
<evidence type="ECO:0000256" key="3">
    <source>
        <dbReference type="ARBA" id="ARBA00013014"/>
    </source>
</evidence>
<dbReference type="PANTHER" id="PTHR21708">
    <property type="entry name" value="PROBABLE 2-DEHYDROPANTOATE 2-REDUCTASE"/>
    <property type="match status" value="1"/>
</dbReference>
<proteinExistence type="inferred from homology"/>
<evidence type="ECO:0000259" key="11">
    <source>
        <dbReference type="Pfam" id="PF02558"/>
    </source>
</evidence>
<dbReference type="SUPFAM" id="SSF51735">
    <property type="entry name" value="NAD(P)-binding Rossmann-fold domains"/>
    <property type="match status" value="1"/>
</dbReference>
<comment type="function">
    <text evidence="10">Catalyzes the NADPH-dependent reduction of ketopantoate into pantoic acid.</text>
</comment>
<dbReference type="NCBIfam" id="TIGR00745">
    <property type="entry name" value="apbA_panE"/>
    <property type="match status" value="1"/>
</dbReference>
<dbReference type="RefSeq" id="WP_060783861.1">
    <property type="nucleotide sequence ID" value="NZ_CP014135.1"/>
</dbReference>
<dbReference type="UniPathway" id="UPA00028">
    <property type="reaction ID" value="UER00004"/>
</dbReference>
<dbReference type="InterPro" id="IPR013752">
    <property type="entry name" value="KPA_reductase"/>
</dbReference>
<dbReference type="EC" id="1.1.1.169" evidence="3 10"/>
<feature type="domain" description="Ketopantoate reductase C-terminal" evidence="12">
    <location>
        <begin position="192"/>
        <end position="314"/>
    </location>
</feature>
<name>A0A0X1T7F2_PSEAA</name>
<sequence length="325" mass="34847">MTVSVTGPRIGVIGTGAIGGFYGVMLARGGFDVHFLLRSEFSAVADGGLHIDSAVHGSLHLDPVQAYASADDMPPCDWLLVGAKTTSNASLAPLIAQVAAPGAKVLLLQNGLDVEEHLRPLLPNALHLLGGLCFIYAHRAAPAAVVHQVLGTVKIGYHSGPSGDDESARQAVVEEGCQLFHRAGIESQAMRNLQEARWQKLVWNVPYNGLSVLLRASTTPLMNDASSRELIQALMAEVVLGAQACGHAVPAGYAEQLFKATEKMPDYWPSMYYDFVHKRPMELDAVYARPLAAARAVGCELPNIRALYQALAFIEARNGRNSQES</sequence>
<evidence type="ECO:0000256" key="6">
    <source>
        <dbReference type="ARBA" id="ARBA00022857"/>
    </source>
</evidence>
<dbReference type="Gene3D" id="3.40.50.720">
    <property type="entry name" value="NAD(P)-binding Rossmann-like Domain"/>
    <property type="match status" value="1"/>
</dbReference>
<dbReference type="InterPro" id="IPR013332">
    <property type="entry name" value="KPR_N"/>
</dbReference>
<keyword evidence="7 10" id="KW-0560">Oxidoreductase</keyword>
<accession>A0A0X1T7F2</accession>
<dbReference type="GO" id="GO:0005737">
    <property type="term" value="C:cytoplasm"/>
    <property type="evidence" value="ECO:0007669"/>
    <property type="project" value="TreeGrafter"/>
</dbReference>
<evidence type="ECO:0000256" key="2">
    <source>
        <dbReference type="ARBA" id="ARBA00007870"/>
    </source>
</evidence>
<evidence type="ECO:0000256" key="10">
    <source>
        <dbReference type="RuleBase" id="RU362068"/>
    </source>
</evidence>
<reference evidence="14" key="1">
    <citation type="submission" date="2016-01" db="EMBL/GenBank/DDBJ databases">
        <authorList>
            <person name="Storey N.H."/>
            <person name="Neuman B.W."/>
        </authorList>
    </citation>
    <scope>NUCLEOTIDE SEQUENCE [LARGE SCALE GENOMIC DNA]</scope>
    <source>
        <strain evidence="14">NCPPB 2472</strain>
    </source>
</reference>
<dbReference type="STRING" id="46677.AWM79_23255"/>
<dbReference type="Proteomes" id="UP000063229">
    <property type="component" value="Chromosome"/>
</dbReference>
<evidence type="ECO:0000313" key="14">
    <source>
        <dbReference type="Proteomes" id="UP000063229"/>
    </source>
</evidence>
<dbReference type="KEGG" id="pagb:AWM79_23255"/>
<comment type="catalytic activity">
    <reaction evidence="9 10">
        <text>(R)-pantoate + NADP(+) = 2-dehydropantoate + NADPH + H(+)</text>
        <dbReference type="Rhea" id="RHEA:16233"/>
        <dbReference type="ChEBI" id="CHEBI:11561"/>
        <dbReference type="ChEBI" id="CHEBI:15378"/>
        <dbReference type="ChEBI" id="CHEBI:15980"/>
        <dbReference type="ChEBI" id="CHEBI:57783"/>
        <dbReference type="ChEBI" id="CHEBI:58349"/>
        <dbReference type="EC" id="1.1.1.169"/>
    </reaction>
</comment>
<feature type="domain" description="Ketopantoate reductase N-terminal" evidence="11">
    <location>
        <begin position="10"/>
        <end position="159"/>
    </location>
</feature>
<protein>
    <recommendedName>
        <fullName evidence="4 10">2-dehydropantoate 2-reductase</fullName>
        <ecNumber evidence="3 10">1.1.1.169</ecNumber>
    </recommendedName>
    <alternativeName>
        <fullName evidence="8 10">Ketopantoate reductase</fullName>
    </alternativeName>
</protein>
<dbReference type="InterPro" id="IPR051402">
    <property type="entry name" value="KPR-Related"/>
</dbReference>
<dbReference type="InterPro" id="IPR036291">
    <property type="entry name" value="NAD(P)-bd_dom_sf"/>
</dbReference>
<evidence type="ECO:0000256" key="4">
    <source>
        <dbReference type="ARBA" id="ARBA00019465"/>
    </source>
</evidence>
<keyword evidence="5 10" id="KW-0566">Pantothenate biosynthesis</keyword>
<evidence type="ECO:0000256" key="5">
    <source>
        <dbReference type="ARBA" id="ARBA00022655"/>
    </source>
</evidence>
<comment type="similarity">
    <text evidence="2 10">Belongs to the ketopantoate reductase family.</text>
</comment>
<dbReference type="GO" id="GO:0015940">
    <property type="term" value="P:pantothenate biosynthetic process"/>
    <property type="evidence" value="ECO:0007669"/>
    <property type="project" value="UniProtKB-UniPathway"/>
</dbReference>
<dbReference type="EMBL" id="CP014135">
    <property type="protein sequence ID" value="AMB88035.1"/>
    <property type="molecule type" value="Genomic_DNA"/>
</dbReference>
<dbReference type="NCBIfam" id="NF004887">
    <property type="entry name" value="PRK06249.1"/>
    <property type="match status" value="1"/>
</dbReference>
<evidence type="ECO:0000259" key="12">
    <source>
        <dbReference type="Pfam" id="PF08546"/>
    </source>
</evidence>
<gene>
    <name evidence="13" type="ORF">AWM79_23255</name>
</gene>